<reference evidence="1 2" key="1">
    <citation type="journal article" date="2017" name="Curr. Microbiol.">
        <title>Mucilaginibacter ginsenosidivorans sp. nov., Isolated from Soil of Ginseng Field.</title>
        <authorList>
            <person name="Kim M.M."/>
            <person name="Siddiqi M.Z."/>
            <person name="Im W.T."/>
        </authorList>
    </citation>
    <scope>NUCLEOTIDE SEQUENCE [LARGE SCALE GENOMIC DNA]</scope>
    <source>
        <strain evidence="1 2">Gsoil 3017</strain>
    </source>
</reference>
<dbReference type="InterPro" id="IPR013783">
    <property type="entry name" value="Ig-like_fold"/>
</dbReference>
<evidence type="ECO:0008006" key="3">
    <source>
        <dbReference type="Google" id="ProtNLM"/>
    </source>
</evidence>
<dbReference type="Proteomes" id="UP000321479">
    <property type="component" value="Chromosome"/>
</dbReference>
<dbReference type="PROSITE" id="PS51257">
    <property type="entry name" value="PROKAR_LIPOPROTEIN"/>
    <property type="match status" value="1"/>
</dbReference>
<name>A0A5B8UTQ0_9SPHI</name>
<dbReference type="RefSeq" id="WP_147031067.1">
    <property type="nucleotide sequence ID" value="NZ_CP042436.1"/>
</dbReference>
<dbReference type="KEGG" id="mgin:FRZ54_07780"/>
<organism evidence="1 2">
    <name type="scientific">Mucilaginibacter ginsenosidivorans</name>
    <dbReference type="NCBI Taxonomy" id="398053"/>
    <lineage>
        <taxon>Bacteria</taxon>
        <taxon>Pseudomonadati</taxon>
        <taxon>Bacteroidota</taxon>
        <taxon>Sphingobacteriia</taxon>
        <taxon>Sphingobacteriales</taxon>
        <taxon>Sphingobacteriaceae</taxon>
        <taxon>Mucilaginibacter</taxon>
    </lineage>
</organism>
<accession>A0A5B8UTQ0</accession>
<sequence>MKQAIFFLLGAIVLAGCGKAGGGKGDNPVPQQGKIALLSPAQNELCTQGSVISAAESTVTLKWSGFSGSNSYELTIKNLADGSAETRTTGETQAAVTLERNMPYSWSVISRSAANAVLAKSEVWKFYNSGPAGIDYAPFPAEIVSPAVNEAVTVSDGRVNLVWHATDVDNDIVSYDVYLGETSQPALVASAVTASATSADVSAGKTYYWKVVTRDAKGNTSDSGVFEFMTK</sequence>
<dbReference type="OrthoDB" id="789771at2"/>
<evidence type="ECO:0000313" key="2">
    <source>
        <dbReference type="Proteomes" id="UP000321479"/>
    </source>
</evidence>
<dbReference type="Gene3D" id="2.60.40.10">
    <property type="entry name" value="Immunoglobulins"/>
    <property type="match status" value="2"/>
</dbReference>
<gene>
    <name evidence="1" type="ORF">FRZ54_07780</name>
</gene>
<dbReference type="SUPFAM" id="SSF49265">
    <property type="entry name" value="Fibronectin type III"/>
    <property type="match status" value="1"/>
</dbReference>
<evidence type="ECO:0000313" key="1">
    <source>
        <dbReference type="EMBL" id="QEC62490.1"/>
    </source>
</evidence>
<protein>
    <recommendedName>
        <fullName evidence="3">Fibronectin type-III domain-containing protein</fullName>
    </recommendedName>
</protein>
<dbReference type="InterPro" id="IPR036116">
    <property type="entry name" value="FN3_sf"/>
</dbReference>
<dbReference type="EMBL" id="CP042436">
    <property type="protein sequence ID" value="QEC62490.1"/>
    <property type="molecule type" value="Genomic_DNA"/>
</dbReference>
<proteinExistence type="predicted"/>
<dbReference type="AlphaFoldDB" id="A0A5B8UTQ0"/>
<keyword evidence="2" id="KW-1185">Reference proteome</keyword>